<evidence type="ECO:0000313" key="3">
    <source>
        <dbReference type="EMBL" id="PQM45066.1"/>
    </source>
</evidence>
<dbReference type="AlphaFoldDB" id="A0A2S8BEJ8"/>
<dbReference type="EMBL" id="PPEA01000673">
    <property type="protein sequence ID" value="PQM45066.1"/>
    <property type="molecule type" value="Genomic_DNA"/>
</dbReference>
<dbReference type="Proteomes" id="UP000238296">
    <property type="component" value="Unassembled WGS sequence"/>
</dbReference>
<reference evidence="3 4" key="1">
    <citation type="journal article" date="2017" name="Int. J. Syst. Evol. Microbiol.">
        <title>Mycobacterium talmoniae sp. nov., a slowly growing mycobacterium isolated from human respiratory samples.</title>
        <authorList>
            <person name="Davidson R.M."/>
            <person name="DeGroote M.A."/>
            <person name="Marola J.L."/>
            <person name="Buss S."/>
            <person name="Jones V."/>
            <person name="McNeil M.R."/>
            <person name="Freifeld A.G."/>
            <person name="Elaine Epperson L."/>
            <person name="Hasan N.A."/>
            <person name="Jackson M."/>
            <person name="Iwen P.C."/>
            <person name="Salfinger M."/>
            <person name="Strong M."/>
        </authorList>
    </citation>
    <scope>NUCLEOTIDE SEQUENCE [LARGE SCALE GENOMIC DNA]</scope>
    <source>
        <strain evidence="3 4">ATCC BAA-2683</strain>
    </source>
</reference>
<keyword evidence="2" id="KW-0472">Membrane</keyword>
<keyword evidence="2" id="KW-0812">Transmembrane</keyword>
<evidence type="ECO:0000313" key="4">
    <source>
        <dbReference type="Proteomes" id="UP000238296"/>
    </source>
</evidence>
<proteinExistence type="predicted"/>
<keyword evidence="2" id="KW-1133">Transmembrane helix</keyword>
<gene>
    <name evidence="3" type="ORF">C1Y40_04772</name>
</gene>
<comment type="caution">
    <text evidence="3">The sequence shown here is derived from an EMBL/GenBank/DDBJ whole genome shotgun (WGS) entry which is preliminary data.</text>
</comment>
<protein>
    <submittedName>
        <fullName evidence="3">Uncharacterized protein</fullName>
    </submittedName>
</protein>
<accession>A0A2S8BEJ8</accession>
<sequence length="95" mass="9965">MCDDTVADGSQGTDGAISARGTPPLLQRLVERLQPSGVKAPARAPSCSRETRLVRAGERKGCGPWCRQQRPLWGSITLLVASAAGVAYLAVEMSG</sequence>
<organism evidence="3 4">
    <name type="scientific">Mycobacterium talmoniae</name>
    <dbReference type="NCBI Taxonomy" id="1858794"/>
    <lineage>
        <taxon>Bacteria</taxon>
        <taxon>Bacillati</taxon>
        <taxon>Actinomycetota</taxon>
        <taxon>Actinomycetes</taxon>
        <taxon>Mycobacteriales</taxon>
        <taxon>Mycobacteriaceae</taxon>
        <taxon>Mycobacterium</taxon>
    </lineage>
</organism>
<feature type="transmembrane region" description="Helical" evidence="2">
    <location>
        <begin position="72"/>
        <end position="91"/>
    </location>
</feature>
<name>A0A2S8BEJ8_9MYCO</name>
<feature type="region of interest" description="Disordered" evidence="1">
    <location>
        <begin position="1"/>
        <end position="22"/>
    </location>
</feature>
<evidence type="ECO:0000256" key="2">
    <source>
        <dbReference type="SAM" id="Phobius"/>
    </source>
</evidence>
<evidence type="ECO:0000256" key="1">
    <source>
        <dbReference type="SAM" id="MobiDB-lite"/>
    </source>
</evidence>